<feature type="region of interest" description="Disordered" evidence="1">
    <location>
        <begin position="411"/>
        <end position="725"/>
    </location>
</feature>
<accession>A0A8W7PMQ9</accession>
<feature type="region of interest" description="Disordered" evidence="1">
    <location>
        <begin position="1715"/>
        <end position="1761"/>
    </location>
</feature>
<feature type="compositionally biased region" description="Polar residues" evidence="1">
    <location>
        <begin position="1723"/>
        <end position="1733"/>
    </location>
</feature>
<feature type="region of interest" description="Disordered" evidence="1">
    <location>
        <begin position="259"/>
        <end position="306"/>
    </location>
</feature>
<feature type="region of interest" description="Disordered" evidence="1">
    <location>
        <begin position="1862"/>
        <end position="1893"/>
    </location>
</feature>
<feature type="region of interest" description="Disordered" evidence="1">
    <location>
        <begin position="1820"/>
        <end position="1848"/>
    </location>
</feature>
<feature type="compositionally biased region" description="Basic and acidic residues" evidence="1">
    <location>
        <begin position="418"/>
        <end position="447"/>
    </location>
</feature>
<feature type="compositionally biased region" description="Low complexity" evidence="1">
    <location>
        <begin position="1391"/>
        <end position="1400"/>
    </location>
</feature>
<dbReference type="GO" id="GO:0045944">
    <property type="term" value="P:positive regulation of transcription by RNA polymerase II"/>
    <property type="evidence" value="ECO:0007669"/>
    <property type="project" value="TreeGrafter"/>
</dbReference>
<sequence length="2213" mass="238974">LQNDTLPMERKEEKEKEKVKAHRKRSGEHQPLHSTRRETLPTPPPDPTVAAAAAAAAPSGPVVEGDAYACTGSYAETDPFKRLFTYREREAQFLRLLCEGDPAVQDGGGVGCKKPPGPCHSQSLPGSNAKEPDTPDAPTLGRNEPGFESANEFLMLLNRAGPSVAAALSTKDAIDQLDRLHELIGQMLTLQEQNMRMHWQLKNVETLRKLKLMQLAMAKDPDAFMVGLPEDTSDNDLLDSEIGPNLALLETILAAGNSASSKRSSSKRERSKSVINDEIGNFQLHRKESGGGGGGGGGGSGRNYPLRRQSAISDFKPKVSKWTKVKAAFKWEKTSALPANEIKSTEAMMIPVNNEVARYLRVPSIPCVGSSGDSVFSSSSGIVVSGGSAPGTPGENSLASSAENLTDLNEEAGAATSQRERHGKRDSVKSTERSSQEEDARRSRSLDGEAILEPIRQMDKNKNKSAWSKVKGIVKNHRGSLKSNESRRDAKPSNSVGCSREASPCESMDACEMMQRDRSDSFSSSQASPGHRSSAMTPTFLLLPAASPGSVAAAGGGGDTSAPSGPNSPCSSIPGTQGTFSSGEDGEWRPAPEGRTTRSGSGDRGVPTATLVTPGTGRGSRKSKHIPEIESVPEGVPVETRSPSNSQHTNMTSHNTTATATTNSSSSSSSISKLRKSPPKPLSLHRQPDSIDVLSTDPAAQSDAAVAQLGAASSPGPKYSPKRKSYAGICLDPDGCGSLPGSPSGKQFSFFAGPADRMVAELIEPDYSSGDVSDQNTPKRRPSPKYHHRTLQRQREEIERRYQELQQKLQHEFDAKQQEWERMRPAAVMLNNSPLNQLLKEEAAGAAGMHGAKAQPPPIVEDNLTPDFKKKLNEWRTKHQPGVDAKKKPITDWQLWKTGQIKLEGQGLKQLPDAKDLPEDFQKKLSEWKQMKAANKVPSYTTQSSQGESGASMKRQQSKASGGAVKKSKTSDELEKERHHHQAAQQQQQQHHHHNQQQHQQQYLPKAEGLSKLKALVTTSEAPKKELVVQTTKGFIKFEGISRKFTRKLFEWEKAKGIGPEASTIALLHPGYAPVVVETRGVVLENKREKSPALARSLSMDSIAPIPSASSISHQPSSLSLNDADELKDVDKDSGSNRRVSSNPELELSAEREEPGAVLVEVEDEVLEVADPLLMPVLPPEGERRRESTTLGVNQKAKEPGYSSRPSSNSSTILKDSTKLLIRLSEQDSVNRDEVRRLKIVLRALIATLPEFVETGSRDSIAFFAYMKDLALDVLRQLHRFDDGTLRDAGEVLGNVQSINGSVAELKKSLHSYMKYASAQAANGGRSAKDEDIPQISITPAVGAQATSSIQRTDDSFRSMATINVTPTFVCNAVRVNTVELVQPNPSSVVRRFPVSSESEPAPLTSQSPDSSAYAQPQAAQCKLDSPEKDVREPGAGKKLQRNLSNGSRRKARIKRMGSRQSSKTESDSDDSPQNYVLDVPRKAKRKTSRAKKPSSDSMEKLATAPAGGEKVCEDVVYVLKIKPGQKIEQVERPQPQNASLGMAPGDEVLISPQETCVELMEVGTQSTIQPSVTCTASVLVKTKRKIFTTVDGDNLSAGGVAGQPVAISQELESGSGASDRNDAPETVVNVVLSSPTPQEQKIVTNLPPLPQSPSMQRRMDASKAPNKELSPNIRLMIAKYNQRLTTEKGGASPHSSGSCSPVAWRSPVLDRRVRKQTEKYQETIQLSKSASAGSLRKSLKQLEEEKERGTDSNRGEFGADRDRTRVLKSFSASKIEGTSKDVIERELGSGGTEKEPSPELGTFLACDSLRRRDTLSRLERTREQQQQQQQQTVANEPSASIAISPSCHTITSAMGTIRKERLYKKRTESPIATGTGTGSIKKSAGRTEKYTRCRSVPNEECAVEVLISSKALKPPSPRLIARRRLNLEQQQQQQRTGEFSKSAPTTPLEENRSILVPLSQRALKLKKAKEDFLRAPLGGDRAALGNGCSQEAAEHQPWSNRISQISATSTASSSVVEGELTLLMKSASAGVIGARSVPDHDGTVTLRRNESGSSYVEGEPGPPGASSRHSISTGSTAGVATGSIAAGSGGSRFGGLSNLASKLRKVKLRRSSKDLSKMNAISALCRQSLMVDISGEAAAKMGSAQSLGSPRRAGREDGEQDEGRDGDGAEPLKKSGSVQAICNRFRRSGERSDELKKSRSLGFLEPDRKGSG</sequence>
<evidence type="ECO:0000256" key="1">
    <source>
        <dbReference type="SAM" id="MobiDB-lite"/>
    </source>
</evidence>
<evidence type="ECO:0000313" key="2">
    <source>
        <dbReference type="EnsemblMetazoa" id="ACOM034585-PA.1"/>
    </source>
</evidence>
<feature type="region of interest" description="Disordered" evidence="1">
    <location>
        <begin position="846"/>
        <end position="865"/>
    </location>
</feature>
<dbReference type="PANTHER" id="PTHR23107">
    <property type="entry name" value="SYNOVIAL SARCOMA ASSOCIATED SS18 PROTEIN"/>
    <property type="match status" value="1"/>
</dbReference>
<proteinExistence type="predicted"/>
<dbReference type="VEuPathDB" id="VectorBase:ACON2_036920"/>
<feature type="region of interest" description="Disordered" evidence="1">
    <location>
        <begin position="1782"/>
        <end position="1807"/>
    </location>
</feature>
<feature type="region of interest" description="Disordered" evidence="1">
    <location>
        <begin position="2142"/>
        <end position="2213"/>
    </location>
</feature>
<feature type="compositionally biased region" description="Basic and acidic residues" evidence="1">
    <location>
        <begin position="1425"/>
        <end position="1436"/>
    </location>
</feature>
<feature type="region of interest" description="Disordered" evidence="1">
    <location>
        <begin position="1391"/>
        <end position="1506"/>
    </location>
</feature>
<feature type="compositionally biased region" description="Basic and acidic residues" evidence="1">
    <location>
        <begin position="586"/>
        <end position="596"/>
    </location>
</feature>
<feature type="compositionally biased region" description="Low complexity" evidence="1">
    <location>
        <begin position="1107"/>
        <end position="1121"/>
    </location>
</feature>
<feature type="compositionally biased region" description="Basic residues" evidence="1">
    <location>
        <begin position="1448"/>
        <end position="1458"/>
    </location>
</feature>
<feature type="compositionally biased region" description="Basic and acidic residues" evidence="1">
    <location>
        <begin position="27"/>
        <end position="39"/>
    </location>
</feature>
<feature type="compositionally biased region" description="Polar residues" evidence="1">
    <location>
        <begin position="1833"/>
        <end position="1848"/>
    </location>
</feature>
<dbReference type="PANTHER" id="PTHR23107:SF0">
    <property type="entry name" value="IP09280P"/>
    <property type="match status" value="1"/>
</dbReference>
<reference evidence="2" key="1">
    <citation type="submission" date="2022-08" db="UniProtKB">
        <authorList>
            <consortium name="EnsemblMetazoa"/>
        </authorList>
    </citation>
    <scope>IDENTIFICATION</scope>
</reference>
<feature type="region of interest" description="Disordered" evidence="1">
    <location>
        <begin position="1"/>
        <end position="62"/>
    </location>
</feature>
<feature type="compositionally biased region" description="Polar residues" evidence="1">
    <location>
        <begin position="938"/>
        <end position="949"/>
    </location>
</feature>
<organism evidence="2">
    <name type="scientific">Anopheles coluzzii</name>
    <name type="common">African malaria mosquito</name>
    <dbReference type="NCBI Taxonomy" id="1518534"/>
    <lineage>
        <taxon>Eukaryota</taxon>
        <taxon>Metazoa</taxon>
        <taxon>Ecdysozoa</taxon>
        <taxon>Arthropoda</taxon>
        <taxon>Hexapoda</taxon>
        <taxon>Insecta</taxon>
        <taxon>Pterygota</taxon>
        <taxon>Neoptera</taxon>
        <taxon>Endopterygota</taxon>
        <taxon>Diptera</taxon>
        <taxon>Nematocera</taxon>
        <taxon>Culicoidea</taxon>
        <taxon>Culicidae</taxon>
        <taxon>Anophelinae</taxon>
        <taxon>Anopheles</taxon>
    </lineage>
</organism>
<feature type="compositionally biased region" description="Polar residues" evidence="1">
    <location>
        <begin position="567"/>
        <end position="582"/>
    </location>
</feature>
<dbReference type="EnsemblMetazoa" id="ACOM034585-RA">
    <property type="protein sequence ID" value="ACOM034585-PA.1"/>
    <property type="gene ID" value="ACOM034585"/>
</dbReference>
<feature type="compositionally biased region" description="Basic and acidic residues" evidence="1">
    <location>
        <begin position="2038"/>
        <end position="2051"/>
    </location>
</feature>
<feature type="compositionally biased region" description="Basic and acidic residues" evidence="1">
    <location>
        <begin position="1125"/>
        <end position="1136"/>
    </location>
</feature>
<feature type="compositionally biased region" description="Basic and acidic residues" evidence="1">
    <location>
        <begin position="7"/>
        <end position="18"/>
    </location>
</feature>
<feature type="region of interest" description="Disordered" evidence="1">
    <location>
        <begin position="2035"/>
        <end position="2077"/>
    </location>
</feature>
<name>A0A8W7PMQ9_ANOCL</name>
<feature type="region of interest" description="Disordered" evidence="1">
    <location>
        <begin position="114"/>
        <end position="145"/>
    </location>
</feature>
<protein>
    <submittedName>
        <fullName evidence="2">Uncharacterized protein</fullName>
    </submittedName>
</protein>
<feature type="region of interest" description="Disordered" evidence="1">
    <location>
        <begin position="1173"/>
        <end position="1211"/>
    </location>
</feature>
<feature type="region of interest" description="Disordered" evidence="1">
    <location>
        <begin position="928"/>
        <end position="1004"/>
    </location>
</feature>
<feature type="compositionally biased region" description="Polar residues" evidence="1">
    <location>
        <begin position="1936"/>
        <end position="1946"/>
    </location>
</feature>
<feature type="compositionally biased region" description="Basic residues" evidence="1">
    <location>
        <begin position="1483"/>
        <end position="1493"/>
    </location>
</feature>
<feature type="compositionally biased region" description="Polar residues" evidence="1">
    <location>
        <begin position="1871"/>
        <end position="1881"/>
    </location>
</feature>
<feature type="compositionally biased region" description="Basic and acidic residues" evidence="1">
    <location>
        <begin position="1741"/>
        <end position="1761"/>
    </location>
</feature>
<feature type="compositionally biased region" description="Low complexity" evidence="1">
    <location>
        <begin position="648"/>
        <end position="672"/>
    </location>
</feature>
<feature type="compositionally biased region" description="Basic and acidic residues" evidence="1">
    <location>
        <begin position="2188"/>
        <end position="2198"/>
    </location>
</feature>
<dbReference type="GO" id="GO:0003713">
    <property type="term" value="F:transcription coactivator activity"/>
    <property type="evidence" value="ECO:0007669"/>
    <property type="project" value="TreeGrafter"/>
</dbReference>
<feature type="region of interest" description="Disordered" evidence="1">
    <location>
        <begin position="1929"/>
        <end position="1953"/>
    </location>
</feature>
<dbReference type="GO" id="GO:0005634">
    <property type="term" value="C:nucleus"/>
    <property type="evidence" value="ECO:0007669"/>
    <property type="project" value="TreeGrafter"/>
</dbReference>
<feature type="region of interest" description="Disordered" evidence="1">
    <location>
        <begin position="762"/>
        <end position="796"/>
    </location>
</feature>
<feature type="compositionally biased region" description="Basic and acidic residues" evidence="1">
    <location>
        <begin position="1782"/>
        <end position="1798"/>
    </location>
</feature>
<feature type="compositionally biased region" description="Low complexity" evidence="1">
    <location>
        <begin position="544"/>
        <end position="553"/>
    </location>
</feature>
<feature type="region of interest" description="Disordered" evidence="1">
    <location>
        <begin position="1107"/>
        <end position="1155"/>
    </location>
</feature>
<dbReference type="Proteomes" id="UP000075882">
    <property type="component" value="Unassembled WGS sequence"/>
</dbReference>
<feature type="compositionally biased region" description="Basic and acidic residues" evidence="1">
    <location>
        <begin position="2154"/>
        <end position="2174"/>
    </location>
</feature>
<feature type="compositionally biased region" description="Basic residues" evidence="1">
    <location>
        <begin position="778"/>
        <end position="792"/>
    </location>
</feature>
<feature type="compositionally biased region" description="Low complexity" evidence="1">
    <location>
        <begin position="48"/>
        <end position="58"/>
    </location>
</feature>
<feature type="compositionally biased region" description="Gly residues" evidence="1">
    <location>
        <begin position="290"/>
        <end position="301"/>
    </location>
</feature>
<feature type="compositionally biased region" description="Polar residues" evidence="1">
    <location>
        <begin position="1404"/>
        <end position="1419"/>
    </location>
</feature>